<evidence type="ECO:0000313" key="2">
    <source>
        <dbReference type="EMBL" id="CAG6005194.1"/>
    </source>
</evidence>
<dbReference type="EMBL" id="CAJRST010037777">
    <property type="protein sequence ID" value="CAG6005194.1"/>
    <property type="molecule type" value="Genomic_DNA"/>
</dbReference>
<sequence length="192" mass="21404">MWQPASERLQHFQTMLKTKLNVLTLRKEPLPTVIFHEPEAIELCSTTPLAKSRTQAGYKVTYLGKVTISGTQFLSGCTESAVVGLMESRALSQQGTALSSHSLLEIRPFQVRLHHLDERGEASLTMDTYQMDCHAVECESKLEAKKLAHSMMEAFRKTFHSMRSDGRIHKSGSTDDFAEDSSTPDDSTPDDG</sequence>
<comment type="caution">
    <text evidence="2">The sequence shown here is derived from an EMBL/GenBank/DDBJ whole genome shotgun (WGS) entry which is preliminary data.</text>
</comment>
<organism evidence="2 3">
    <name type="scientific">Menidia menidia</name>
    <name type="common">Atlantic silverside</name>
    <dbReference type="NCBI Taxonomy" id="238744"/>
    <lineage>
        <taxon>Eukaryota</taxon>
        <taxon>Metazoa</taxon>
        <taxon>Chordata</taxon>
        <taxon>Craniata</taxon>
        <taxon>Vertebrata</taxon>
        <taxon>Euteleostomi</taxon>
        <taxon>Actinopterygii</taxon>
        <taxon>Neopterygii</taxon>
        <taxon>Teleostei</taxon>
        <taxon>Neoteleostei</taxon>
        <taxon>Acanthomorphata</taxon>
        <taxon>Ovalentaria</taxon>
        <taxon>Atherinomorphae</taxon>
        <taxon>Atheriniformes</taxon>
        <taxon>Atherinopsidae</taxon>
        <taxon>Menidiinae</taxon>
        <taxon>Menidia</taxon>
    </lineage>
</organism>
<dbReference type="Proteomes" id="UP000677803">
    <property type="component" value="Unassembled WGS sequence"/>
</dbReference>
<dbReference type="GO" id="GO:0046627">
    <property type="term" value="P:negative regulation of insulin receptor signaling pathway"/>
    <property type="evidence" value="ECO:0007669"/>
    <property type="project" value="InterPro"/>
</dbReference>
<evidence type="ECO:0000313" key="3">
    <source>
        <dbReference type="Proteomes" id="UP000677803"/>
    </source>
</evidence>
<protein>
    <submittedName>
        <fullName evidence="2">(Atlantic silverside) hypothetical protein</fullName>
    </submittedName>
</protein>
<accession>A0A8S4BRQ7</accession>
<feature type="region of interest" description="Disordered" evidence="1">
    <location>
        <begin position="163"/>
        <end position="192"/>
    </location>
</feature>
<dbReference type="GO" id="GO:0042127">
    <property type="term" value="P:regulation of cell population proliferation"/>
    <property type="evidence" value="ECO:0007669"/>
    <property type="project" value="InterPro"/>
</dbReference>
<gene>
    <name evidence="2" type="ORF">MMEN_LOCUS18537</name>
</gene>
<dbReference type="GO" id="GO:0051881">
    <property type="term" value="P:regulation of mitochondrial membrane potential"/>
    <property type="evidence" value="ECO:0007669"/>
    <property type="project" value="InterPro"/>
</dbReference>
<dbReference type="GO" id="GO:2000377">
    <property type="term" value="P:regulation of reactive oxygen species metabolic process"/>
    <property type="evidence" value="ECO:0007669"/>
    <property type="project" value="TreeGrafter"/>
</dbReference>
<feature type="compositionally biased region" description="Acidic residues" evidence="1">
    <location>
        <begin position="176"/>
        <end position="192"/>
    </location>
</feature>
<keyword evidence="3" id="KW-1185">Reference proteome</keyword>
<dbReference type="InterPro" id="IPR039112">
    <property type="entry name" value="PID1"/>
</dbReference>
<dbReference type="PANTHER" id="PTHR16265">
    <property type="entry name" value="PTB-CONTAINING, CUBILIN AND LRP1-INTERACTING PROTEIN"/>
    <property type="match status" value="1"/>
</dbReference>
<dbReference type="AlphaFoldDB" id="A0A8S4BRQ7"/>
<evidence type="ECO:0000256" key="1">
    <source>
        <dbReference type="SAM" id="MobiDB-lite"/>
    </source>
</evidence>
<name>A0A8S4BRQ7_9TELE</name>
<reference evidence="2" key="1">
    <citation type="submission" date="2021-05" db="EMBL/GenBank/DDBJ databases">
        <authorList>
            <person name="Tigano A."/>
        </authorList>
    </citation>
    <scope>NUCLEOTIDE SEQUENCE</scope>
</reference>
<dbReference type="OrthoDB" id="5980998at2759"/>
<dbReference type="PANTHER" id="PTHR16265:SF1">
    <property type="entry name" value="PTB-CONTAINING, CUBILIN AND LRP1-INTERACTING PROTEIN"/>
    <property type="match status" value="1"/>
</dbReference>
<dbReference type="GO" id="GO:0005737">
    <property type="term" value="C:cytoplasm"/>
    <property type="evidence" value="ECO:0007669"/>
    <property type="project" value="TreeGrafter"/>
</dbReference>
<dbReference type="GO" id="GO:0046325">
    <property type="term" value="P:negative regulation of D-glucose import"/>
    <property type="evidence" value="ECO:0007669"/>
    <property type="project" value="TreeGrafter"/>
</dbReference>
<proteinExistence type="predicted"/>